<dbReference type="PANTHER" id="PTHR37166:SF1">
    <property type="entry name" value="PROTEIN FLAG"/>
    <property type="match status" value="1"/>
</dbReference>
<dbReference type="AlphaFoldDB" id="A0A1J5RPD1"/>
<dbReference type="PANTHER" id="PTHR37166">
    <property type="entry name" value="PROTEIN FLAG"/>
    <property type="match status" value="1"/>
</dbReference>
<dbReference type="SUPFAM" id="SSF160214">
    <property type="entry name" value="FlaG-like"/>
    <property type="match status" value="1"/>
</dbReference>
<dbReference type="InterPro" id="IPR005186">
    <property type="entry name" value="FlaG"/>
</dbReference>
<evidence type="ECO:0000313" key="1">
    <source>
        <dbReference type="EMBL" id="OIQ97442.1"/>
    </source>
</evidence>
<keyword evidence="1" id="KW-0282">Flagellum</keyword>
<reference evidence="1" key="1">
    <citation type="submission" date="2016-10" db="EMBL/GenBank/DDBJ databases">
        <title>Sequence of Gallionella enrichment culture.</title>
        <authorList>
            <person name="Poehlein A."/>
            <person name="Muehling M."/>
            <person name="Daniel R."/>
        </authorList>
    </citation>
    <scope>NUCLEOTIDE SEQUENCE</scope>
</reference>
<proteinExistence type="predicted"/>
<protein>
    <submittedName>
        <fullName evidence="1">Flagellar protein FlaG</fullName>
    </submittedName>
</protein>
<keyword evidence="1" id="KW-0969">Cilium</keyword>
<dbReference type="Gene3D" id="3.30.160.170">
    <property type="entry name" value="FlaG-like"/>
    <property type="match status" value="1"/>
</dbReference>
<dbReference type="EMBL" id="MLJW01000133">
    <property type="protein sequence ID" value="OIQ97442.1"/>
    <property type="molecule type" value="Genomic_DNA"/>
</dbReference>
<gene>
    <name evidence="1" type="ORF">GALL_205740</name>
</gene>
<sequence>MINVSSSVASGVASQAVGLRSVTSGQNAPVQSIDPKLSASSASKAVAKVESAQSVKVDNSALNDAINKINAFIAPTSSVEFSVDKDSNRTVVKVIDLETKQVIRQYPNEDVLAMSKVLDKFQGLMVKQTA</sequence>
<dbReference type="Pfam" id="PF03646">
    <property type="entry name" value="FlaG"/>
    <property type="match status" value="1"/>
</dbReference>
<accession>A0A1J5RPD1</accession>
<dbReference type="InterPro" id="IPR035924">
    <property type="entry name" value="FlaG-like_sf"/>
</dbReference>
<comment type="caution">
    <text evidence="1">The sequence shown here is derived from an EMBL/GenBank/DDBJ whole genome shotgun (WGS) entry which is preliminary data.</text>
</comment>
<keyword evidence="1" id="KW-0966">Cell projection</keyword>
<organism evidence="1">
    <name type="scientific">mine drainage metagenome</name>
    <dbReference type="NCBI Taxonomy" id="410659"/>
    <lineage>
        <taxon>unclassified sequences</taxon>
        <taxon>metagenomes</taxon>
        <taxon>ecological metagenomes</taxon>
    </lineage>
</organism>
<name>A0A1J5RPD1_9ZZZZ</name>